<evidence type="ECO:0000256" key="1">
    <source>
        <dbReference type="SAM" id="MobiDB-lite"/>
    </source>
</evidence>
<feature type="region of interest" description="Disordered" evidence="1">
    <location>
        <begin position="1"/>
        <end position="39"/>
    </location>
</feature>
<reference evidence="2" key="1">
    <citation type="submission" date="2020-02" db="EMBL/GenBank/DDBJ databases">
        <authorList>
            <person name="Meier V. D."/>
        </authorList>
    </citation>
    <scope>NUCLEOTIDE SEQUENCE</scope>
    <source>
        <strain evidence="2">AVDCRST_MAG66</strain>
    </source>
</reference>
<proteinExistence type="predicted"/>
<feature type="compositionally biased region" description="Low complexity" evidence="1">
    <location>
        <begin position="217"/>
        <end position="226"/>
    </location>
</feature>
<organism evidence="2">
    <name type="scientific">uncultured Pseudonocardia sp</name>
    <dbReference type="NCBI Taxonomy" id="211455"/>
    <lineage>
        <taxon>Bacteria</taxon>
        <taxon>Bacillati</taxon>
        <taxon>Actinomycetota</taxon>
        <taxon>Actinomycetes</taxon>
        <taxon>Pseudonocardiales</taxon>
        <taxon>Pseudonocardiaceae</taxon>
        <taxon>Pseudonocardia</taxon>
        <taxon>environmental samples</taxon>
    </lineage>
</organism>
<evidence type="ECO:0000313" key="2">
    <source>
        <dbReference type="EMBL" id="CAA9417314.1"/>
    </source>
</evidence>
<feature type="non-terminal residue" evidence="2">
    <location>
        <position position="1"/>
    </location>
</feature>
<accession>A0A6J4PMY7</accession>
<dbReference type="EMBL" id="CADCUS010000355">
    <property type="protein sequence ID" value="CAA9417314.1"/>
    <property type="molecule type" value="Genomic_DNA"/>
</dbReference>
<sequence>APDRRRRRGARLRRPVPPGRPAPGRDPARPRRCGCPPSWTPAWRRCPPGSYVAISHFHDPARRQPARGRASAARRPIPLPWDAAEQPRWPRQGGSPAFSTYRRGSPVRSAGGRWTRRHRLAPARGPAGRRAGELRRPRAARRSVPERRHRAGASAGGGAGHHRLHRAGRPGRPGPPHHRPGAPAPPARRPPAVPRPARHHPGDRRGPPRHGRRLLRAHGPGPVDAAPGGGDGPDRGPRRGHHQRRLLHPARPPPGRRERGRRVGARGEPVAPPNL</sequence>
<gene>
    <name evidence="2" type="ORF">AVDCRST_MAG66-2400</name>
</gene>
<dbReference type="AlphaFoldDB" id="A0A6J4PMY7"/>
<feature type="region of interest" description="Disordered" evidence="1">
    <location>
        <begin position="57"/>
        <end position="275"/>
    </location>
</feature>
<feature type="compositionally biased region" description="Basic residues" evidence="1">
    <location>
        <begin position="196"/>
        <end position="216"/>
    </location>
</feature>
<feature type="compositionally biased region" description="Pro residues" evidence="1">
    <location>
        <begin position="182"/>
        <end position="194"/>
    </location>
</feature>
<name>A0A6J4PMY7_9PSEU</name>
<feature type="non-terminal residue" evidence="2">
    <location>
        <position position="275"/>
    </location>
</feature>
<feature type="compositionally biased region" description="Basic residues" evidence="1">
    <location>
        <begin position="238"/>
        <end position="248"/>
    </location>
</feature>
<feature type="compositionally biased region" description="Basic residues" evidence="1">
    <location>
        <begin position="160"/>
        <end position="180"/>
    </location>
</feature>
<feature type="compositionally biased region" description="Basic residues" evidence="1">
    <location>
        <begin position="137"/>
        <end position="151"/>
    </location>
</feature>
<feature type="compositionally biased region" description="Low complexity" evidence="1">
    <location>
        <begin position="67"/>
        <end position="76"/>
    </location>
</feature>
<protein>
    <submittedName>
        <fullName evidence="2">Leucine-responsive regulatory protein, regulator for leucine (Or lrp) regulon and high-affinity branched-chain amino acid transport system</fullName>
    </submittedName>
</protein>
<feature type="compositionally biased region" description="Basic residues" evidence="1">
    <location>
        <begin position="1"/>
        <end position="14"/>
    </location>
</feature>